<protein>
    <submittedName>
        <fullName evidence="4">Protein ImuB</fullName>
    </submittedName>
</protein>
<dbReference type="AlphaFoldDB" id="A0A562SX52"/>
<dbReference type="SUPFAM" id="SSF56672">
    <property type="entry name" value="DNA/RNA polymerases"/>
    <property type="match status" value="1"/>
</dbReference>
<name>A0A562SX52_9BACT</name>
<dbReference type="PANTHER" id="PTHR35369">
    <property type="entry name" value="BLR3025 PROTEIN-RELATED"/>
    <property type="match status" value="1"/>
</dbReference>
<dbReference type="InterPro" id="IPR050356">
    <property type="entry name" value="SulA_CellDiv_inhibitor"/>
</dbReference>
<comment type="caution">
    <text evidence="4">The sequence shown here is derived from an EMBL/GenBank/DDBJ whole genome shotgun (WGS) entry which is preliminary data.</text>
</comment>
<dbReference type="InterPro" id="IPR043502">
    <property type="entry name" value="DNA/RNA_pol_sf"/>
</dbReference>
<proteinExistence type="inferred from homology"/>
<dbReference type="InterPro" id="IPR001126">
    <property type="entry name" value="UmuC"/>
</dbReference>
<evidence type="ECO:0000259" key="3">
    <source>
        <dbReference type="Pfam" id="PF00817"/>
    </source>
</evidence>
<dbReference type="OrthoDB" id="625722at2"/>
<keyword evidence="5" id="KW-1185">Reference proteome</keyword>
<dbReference type="Pfam" id="PF00817">
    <property type="entry name" value="IMS"/>
    <property type="match status" value="1"/>
</dbReference>
<dbReference type="Gene3D" id="3.40.1170.60">
    <property type="match status" value="1"/>
</dbReference>
<feature type="domain" description="UmuC" evidence="3">
    <location>
        <begin position="20"/>
        <end position="151"/>
    </location>
</feature>
<dbReference type="InterPro" id="IPR043128">
    <property type="entry name" value="Rev_trsase/Diguanyl_cyclase"/>
</dbReference>
<dbReference type="Gene3D" id="3.30.70.270">
    <property type="match status" value="1"/>
</dbReference>
<evidence type="ECO:0000256" key="1">
    <source>
        <dbReference type="ARBA" id="ARBA00010945"/>
    </source>
</evidence>
<comment type="similarity">
    <text evidence="1">Belongs to the DNA polymerase type-Y family.</text>
</comment>
<keyword evidence="2" id="KW-0227">DNA damage</keyword>
<reference evidence="4 5" key="1">
    <citation type="journal article" date="2015" name="Stand. Genomic Sci.">
        <title>Genomic Encyclopedia of Bacterial and Archaeal Type Strains, Phase III: the genomes of soil and plant-associated and newly described type strains.</title>
        <authorList>
            <person name="Whitman W.B."/>
            <person name="Woyke T."/>
            <person name="Klenk H.P."/>
            <person name="Zhou Y."/>
            <person name="Lilburn T.G."/>
            <person name="Beck B.J."/>
            <person name="De Vos P."/>
            <person name="Vandamme P."/>
            <person name="Eisen J.A."/>
            <person name="Garrity G."/>
            <person name="Hugenholtz P."/>
            <person name="Kyrpides N.C."/>
        </authorList>
    </citation>
    <scope>NUCLEOTIDE SEQUENCE [LARGE SCALE GENOMIC DNA]</scope>
    <source>
        <strain evidence="4 5">CGMCC 1.7271</strain>
    </source>
</reference>
<organism evidence="4 5">
    <name type="scientific">Lacibacter cauensis</name>
    <dbReference type="NCBI Taxonomy" id="510947"/>
    <lineage>
        <taxon>Bacteria</taxon>
        <taxon>Pseudomonadati</taxon>
        <taxon>Bacteroidota</taxon>
        <taxon>Chitinophagia</taxon>
        <taxon>Chitinophagales</taxon>
        <taxon>Chitinophagaceae</taxon>
        <taxon>Lacibacter</taxon>
    </lineage>
</organism>
<dbReference type="PANTHER" id="PTHR35369:SF2">
    <property type="entry name" value="BLR3025 PROTEIN"/>
    <property type="match status" value="1"/>
</dbReference>
<gene>
    <name evidence="4" type="ORF">IQ13_0991</name>
</gene>
<dbReference type="GO" id="GO:0006281">
    <property type="term" value="P:DNA repair"/>
    <property type="evidence" value="ECO:0007669"/>
    <property type="project" value="InterPro"/>
</dbReference>
<evidence type="ECO:0000256" key="2">
    <source>
        <dbReference type="ARBA" id="ARBA00022763"/>
    </source>
</evidence>
<evidence type="ECO:0000313" key="5">
    <source>
        <dbReference type="Proteomes" id="UP000316167"/>
    </source>
</evidence>
<dbReference type="CDD" id="cd03468">
    <property type="entry name" value="PolY_like"/>
    <property type="match status" value="1"/>
</dbReference>
<accession>A0A562SX52</accession>
<dbReference type="RefSeq" id="WP_144884917.1">
    <property type="nucleotide sequence ID" value="NZ_VLLE01000002.1"/>
</dbReference>
<evidence type="ECO:0000313" key="4">
    <source>
        <dbReference type="EMBL" id="TWI85822.1"/>
    </source>
</evidence>
<sequence length="499" mass="56954">MPKRFVAIWFRYLKTDWFVRREKALSKIPFVLASPDHGRMVVTAVNPLAEQEGICTGMLVADARVIIPSLNVLDDQPGLPEKLLGGLGEWCIRFTPIVAMDLPDGLLLDVSGCAHLWGGEQLYIEHIHKRFKELGYHVRMGMADTIGTAWAFARYGNGSAIIESNKQATALLVLPAAALRLEPETVERLHALGLRSIQHFINMPLSVLRRRFGETFITRLNQALGNEEEMITPVQPIAVYCERLTSLEPIITLTGIEMALQQLLETLCNKLLHEQKGIRTACFKCYRVDGKTATVEIGTNRATVNSKHLFKLFELKLSAIEPAFGIELFTLEAKRTEDIVSSQSTLWQQTAGLHHTELAELMDRIAGKFGAHTIKRYLPAEHYWPERSYKAAQQLLEENNVTWKVERPRPIQLLSTPAPIEVTAPVPDYPPMLFRYKGTLHKVIKADGPERIEQEWWLQQGQHRDYYVVEDQNGARYWIFRLGHYTDENYQWFLHGFFA</sequence>
<dbReference type="Proteomes" id="UP000316167">
    <property type="component" value="Unassembled WGS sequence"/>
</dbReference>
<dbReference type="EMBL" id="VLLE01000002">
    <property type="protein sequence ID" value="TWI85822.1"/>
    <property type="molecule type" value="Genomic_DNA"/>
</dbReference>